<dbReference type="VEuPathDB" id="FungiDB:BO83DRAFT_111321"/>
<dbReference type="AlphaFoldDB" id="A0A317V085"/>
<protein>
    <submittedName>
        <fullName evidence="1">Uncharacterized protein</fullName>
    </submittedName>
</protein>
<keyword evidence="2" id="KW-1185">Reference proteome</keyword>
<reference evidence="1" key="1">
    <citation type="submission" date="2016-12" db="EMBL/GenBank/DDBJ databases">
        <title>The genomes of Aspergillus section Nigri reveals drivers in fungal speciation.</title>
        <authorList>
            <consortium name="DOE Joint Genome Institute"/>
            <person name="Vesth T.C."/>
            <person name="Nybo J."/>
            <person name="Theobald S."/>
            <person name="Brandl J."/>
            <person name="Frisvad J.C."/>
            <person name="Nielsen K.F."/>
            <person name="Lyhne E.K."/>
            <person name="Kogle M.E."/>
            <person name="Kuo A."/>
            <person name="Riley R."/>
            <person name="Clum A."/>
            <person name="Nolan M."/>
            <person name="Lipzen A."/>
            <person name="Salamov A."/>
            <person name="Henrissat B."/>
            <person name="Wiebenga A."/>
            <person name="De vries R.P."/>
            <person name="Grigoriev I.V."/>
            <person name="Mortensen U.H."/>
            <person name="Andersen M.R."/>
            <person name="Baker S.E."/>
        </authorList>
    </citation>
    <scope>NUCLEOTIDE SEQUENCE</scope>
    <source>
        <strain evidence="1">CBS 122712</strain>
    </source>
</reference>
<organism evidence="1 2">
    <name type="scientific">Aspergillus eucalypticola (strain CBS 122712 / IBT 29274)</name>
    <dbReference type="NCBI Taxonomy" id="1448314"/>
    <lineage>
        <taxon>Eukaryota</taxon>
        <taxon>Fungi</taxon>
        <taxon>Dikarya</taxon>
        <taxon>Ascomycota</taxon>
        <taxon>Pezizomycotina</taxon>
        <taxon>Eurotiomycetes</taxon>
        <taxon>Eurotiomycetidae</taxon>
        <taxon>Eurotiales</taxon>
        <taxon>Aspergillaceae</taxon>
        <taxon>Aspergillus</taxon>
        <taxon>Aspergillus subgen. Circumdati</taxon>
    </lineage>
</organism>
<dbReference type="GeneID" id="37047892"/>
<dbReference type="Proteomes" id="UP000246171">
    <property type="component" value="Unassembled WGS sequence"/>
</dbReference>
<name>A0A317V085_ASPEC</name>
<evidence type="ECO:0000313" key="1">
    <source>
        <dbReference type="EMBL" id="PWY66202.1"/>
    </source>
</evidence>
<dbReference type="EMBL" id="MSFU01000025">
    <property type="protein sequence ID" value="PWY66202.1"/>
    <property type="molecule type" value="Genomic_DNA"/>
</dbReference>
<comment type="caution">
    <text evidence="1">The sequence shown here is derived from an EMBL/GenBank/DDBJ whole genome shotgun (WGS) entry which is preliminary data.</text>
</comment>
<proteinExistence type="predicted"/>
<evidence type="ECO:0000313" key="2">
    <source>
        <dbReference type="Proteomes" id="UP000246171"/>
    </source>
</evidence>
<accession>A0A317V085</accession>
<dbReference type="RefSeq" id="XP_025384853.1">
    <property type="nucleotide sequence ID" value="XM_025525930.1"/>
</dbReference>
<sequence>MLINALSSLVTPSASPWKVPVRDGDFFFLLFFTIYTHSHGEARTTADIADITVQSRCLNTRTLTRRSFGLVQSDNARSGNGCGSPHANIHLPEAFSFHRNTTIQHCLPSASGGSPP</sequence>
<gene>
    <name evidence="1" type="ORF">BO83DRAFT_111321</name>
</gene>